<reference evidence="3 4" key="1">
    <citation type="journal article" date="2020" name="Mol. Plant">
        <title>The Chromosome-Based Rubber Tree Genome Provides New Insights into Spurge Genome Evolution and Rubber Biosynthesis.</title>
        <authorList>
            <person name="Liu J."/>
            <person name="Shi C."/>
            <person name="Shi C.C."/>
            <person name="Li W."/>
            <person name="Zhang Q.J."/>
            <person name="Zhang Y."/>
            <person name="Li K."/>
            <person name="Lu H.F."/>
            <person name="Shi C."/>
            <person name="Zhu S.T."/>
            <person name="Xiao Z.Y."/>
            <person name="Nan H."/>
            <person name="Yue Y."/>
            <person name="Zhu X.G."/>
            <person name="Wu Y."/>
            <person name="Hong X.N."/>
            <person name="Fan G.Y."/>
            <person name="Tong Y."/>
            <person name="Zhang D."/>
            <person name="Mao C.L."/>
            <person name="Liu Y.L."/>
            <person name="Hao S.J."/>
            <person name="Liu W.Q."/>
            <person name="Lv M.Q."/>
            <person name="Zhang H.B."/>
            <person name="Liu Y."/>
            <person name="Hu-Tang G.R."/>
            <person name="Wang J.P."/>
            <person name="Wang J.H."/>
            <person name="Sun Y.H."/>
            <person name="Ni S.B."/>
            <person name="Chen W.B."/>
            <person name="Zhang X.C."/>
            <person name="Jiao Y.N."/>
            <person name="Eichler E.E."/>
            <person name="Li G.H."/>
            <person name="Liu X."/>
            <person name="Gao L.Z."/>
        </authorList>
    </citation>
    <scope>NUCLEOTIDE SEQUENCE [LARGE SCALE GENOMIC DNA]</scope>
    <source>
        <strain evidence="4">cv. GT1</strain>
        <tissue evidence="3">Leaf</tissue>
    </source>
</reference>
<evidence type="ECO:0000313" key="3">
    <source>
        <dbReference type="EMBL" id="KAF2297080.1"/>
    </source>
</evidence>
<dbReference type="Gene3D" id="3.40.50.1820">
    <property type="entry name" value="alpha/beta hydrolase"/>
    <property type="match status" value="2"/>
</dbReference>
<dbReference type="PANTHER" id="PTHR23024">
    <property type="entry name" value="ARYLACETAMIDE DEACETYLASE"/>
    <property type="match status" value="1"/>
</dbReference>
<name>A0A6A6L6N3_HEVBR</name>
<dbReference type="EMBL" id="JAAGAX010000012">
    <property type="protein sequence ID" value="KAF2297080.1"/>
    <property type="molecule type" value="Genomic_DNA"/>
</dbReference>
<dbReference type="PANTHER" id="PTHR23024:SF24">
    <property type="entry name" value="ALPHA_BETA HYDROLASE FOLD-3 DOMAIN-CONTAINING PROTEIN"/>
    <property type="match status" value="1"/>
</dbReference>
<dbReference type="Proteomes" id="UP000467840">
    <property type="component" value="Chromosome 18"/>
</dbReference>
<evidence type="ECO:0000313" key="4">
    <source>
        <dbReference type="Proteomes" id="UP000467840"/>
    </source>
</evidence>
<dbReference type="InterPro" id="IPR013094">
    <property type="entry name" value="AB_hydrolase_3"/>
</dbReference>
<dbReference type="GO" id="GO:0009860">
    <property type="term" value="P:pollen tube growth"/>
    <property type="evidence" value="ECO:0007669"/>
    <property type="project" value="TreeGrafter"/>
</dbReference>
<evidence type="ECO:0000256" key="1">
    <source>
        <dbReference type="ARBA" id="ARBA00010515"/>
    </source>
</evidence>
<gene>
    <name evidence="3" type="ORF">GH714_016542</name>
</gene>
<organism evidence="3 4">
    <name type="scientific">Hevea brasiliensis</name>
    <name type="common">Para rubber tree</name>
    <name type="synonym">Siphonia brasiliensis</name>
    <dbReference type="NCBI Taxonomy" id="3981"/>
    <lineage>
        <taxon>Eukaryota</taxon>
        <taxon>Viridiplantae</taxon>
        <taxon>Streptophyta</taxon>
        <taxon>Embryophyta</taxon>
        <taxon>Tracheophyta</taxon>
        <taxon>Spermatophyta</taxon>
        <taxon>Magnoliopsida</taxon>
        <taxon>eudicotyledons</taxon>
        <taxon>Gunneridae</taxon>
        <taxon>Pentapetalae</taxon>
        <taxon>rosids</taxon>
        <taxon>fabids</taxon>
        <taxon>Malpighiales</taxon>
        <taxon>Euphorbiaceae</taxon>
        <taxon>Crotonoideae</taxon>
        <taxon>Micrandreae</taxon>
        <taxon>Hevea</taxon>
    </lineage>
</organism>
<accession>A0A6A6L6N3</accession>
<dbReference type="SUPFAM" id="SSF53474">
    <property type="entry name" value="alpha/beta-Hydrolases"/>
    <property type="match status" value="1"/>
</dbReference>
<feature type="domain" description="Alpha/beta hydrolase fold-3" evidence="2">
    <location>
        <begin position="123"/>
        <end position="261"/>
    </location>
</feature>
<comment type="caution">
    <text evidence="3">The sequence shown here is derived from an EMBL/GenBank/DDBJ whole genome shotgun (WGS) entry which is preliminary data.</text>
</comment>
<dbReference type="GO" id="GO:0052689">
    <property type="term" value="F:carboxylic ester hydrolase activity"/>
    <property type="evidence" value="ECO:0007669"/>
    <property type="project" value="TreeGrafter"/>
</dbReference>
<keyword evidence="4" id="KW-1185">Reference proteome</keyword>
<proteinExistence type="inferred from homology"/>
<dbReference type="Pfam" id="PF07859">
    <property type="entry name" value="Abhydrolase_3"/>
    <property type="match status" value="1"/>
</dbReference>
<dbReference type="InterPro" id="IPR029058">
    <property type="entry name" value="AB_hydrolase_fold"/>
</dbReference>
<evidence type="ECO:0000259" key="2">
    <source>
        <dbReference type="Pfam" id="PF07859"/>
    </source>
</evidence>
<dbReference type="AlphaFoldDB" id="A0A6A6L6N3"/>
<sequence>MADNNQQWPDLPCNIKLFLSILSFFVDITRCCDRTVNSFLMSFFDLRTFPSKKPINGRVKTSDIAVERTKILWFRLYIPTANNTTPSAASNGAGLHVIFFFHDGGFTYFAPDSKFYDDFCYRLAGDSAGGKLAHHVALKASEHEFSRIELIGNILNQPFFGGEERTESELRLTRAPFISMELTDWIWKAFLPKGDNRDHQTVNVFGPNSIDISKFKFPKTIIFVGGYDPLQDWVRSYHEGLRKSTKEVYLVEYPNAMHTFYLFPELPECSSVIKAMRDFMQSNHQGWPTIQFLSTSIGLNWNHAKSV</sequence>
<dbReference type="InterPro" id="IPR050466">
    <property type="entry name" value="Carboxylest/Gibb_receptor"/>
</dbReference>
<protein>
    <recommendedName>
        <fullName evidence="2">Alpha/beta hydrolase fold-3 domain-containing protein</fullName>
    </recommendedName>
</protein>
<comment type="similarity">
    <text evidence="1">Belongs to the 'GDXG' lipolytic enzyme family.</text>
</comment>